<dbReference type="InterPro" id="IPR036737">
    <property type="entry name" value="OmpA-like_sf"/>
</dbReference>
<evidence type="ECO:0000256" key="9">
    <source>
        <dbReference type="SAM" id="Phobius"/>
    </source>
</evidence>
<dbReference type="Pfam" id="PF13677">
    <property type="entry name" value="MotB_plug"/>
    <property type="match status" value="1"/>
</dbReference>
<feature type="compositionally biased region" description="Polar residues" evidence="8">
    <location>
        <begin position="119"/>
        <end position="132"/>
    </location>
</feature>
<dbReference type="Proteomes" id="UP000198773">
    <property type="component" value="Unassembled WGS sequence"/>
</dbReference>
<dbReference type="SUPFAM" id="SSF103088">
    <property type="entry name" value="OmpA-like"/>
    <property type="match status" value="1"/>
</dbReference>
<dbReference type="PANTHER" id="PTHR30329:SF21">
    <property type="entry name" value="LIPOPROTEIN YIAD-RELATED"/>
    <property type="match status" value="1"/>
</dbReference>
<evidence type="ECO:0000256" key="6">
    <source>
        <dbReference type="ARBA" id="ARBA00023136"/>
    </source>
</evidence>
<dbReference type="STRING" id="152573.SAMN04488051_108108"/>
<evidence type="ECO:0000256" key="5">
    <source>
        <dbReference type="ARBA" id="ARBA00022989"/>
    </source>
</evidence>
<reference evidence="11 12" key="1">
    <citation type="submission" date="2016-10" db="EMBL/GenBank/DDBJ databases">
        <authorList>
            <person name="de Groot N.N."/>
        </authorList>
    </citation>
    <scope>NUCLEOTIDE SEQUENCE [LARGE SCALE GENOMIC DNA]</scope>
    <source>
        <strain evidence="11 12">CGMCC 1.3430</strain>
    </source>
</reference>
<keyword evidence="3" id="KW-1003">Cell membrane</keyword>
<protein>
    <submittedName>
        <fullName evidence="11">Chemotaxis protein MotB</fullName>
    </submittedName>
</protein>
<keyword evidence="12" id="KW-1185">Reference proteome</keyword>
<organism evidence="11 12">
    <name type="scientific">Alkalimonas amylolytica</name>
    <dbReference type="NCBI Taxonomy" id="152573"/>
    <lineage>
        <taxon>Bacteria</taxon>
        <taxon>Pseudomonadati</taxon>
        <taxon>Pseudomonadota</taxon>
        <taxon>Gammaproteobacteria</taxon>
        <taxon>Alkalimonas</taxon>
    </lineage>
</organism>
<evidence type="ECO:0000256" key="4">
    <source>
        <dbReference type="ARBA" id="ARBA00022692"/>
    </source>
</evidence>
<dbReference type="EMBL" id="FNRM01000008">
    <property type="protein sequence ID" value="SEA90425.1"/>
    <property type="molecule type" value="Genomic_DNA"/>
</dbReference>
<sequence>MRDETEECKCPPKGLPQYMGTFADLMALLMCFFVLLLAFSEMDVLKFKQIAGSMKFAFGVQNKIEVEDIPKGTSVIALEFRPGRPDPTPIETLQQQTIEITQQMIEFQAGEEDSAGGRQEQQQDQTGGMSTSMDDEVSESDAAAAAAQQEVNELVKRIAEQMEQQILDGAIELESLGQQIIIRIRENGSFPSGSSFLQPRFQPIIQEIGGLLAEIPGEITVTGHTDDAVIRDELHDNNWDLSAKRAVAVATEMLKAPGFDKNRLAVVGYADTRPLVPNTSELNRRRNRRVEISIMQGQAKESDPISLEN</sequence>
<dbReference type="PROSITE" id="PS51123">
    <property type="entry name" value="OMPA_2"/>
    <property type="match status" value="1"/>
</dbReference>
<proteinExistence type="inferred from homology"/>
<dbReference type="NCBIfam" id="NF006508">
    <property type="entry name" value="PRK08944.1"/>
    <property type="match status" value="1"/>
</dbReference>
<keyword evidence="4 9" id="KW-0812">Transmembrane</keyword>
<evidence type="ECO:0000259" key="10">
    <source>
        <dbReference type="PROSITE" id="PS51123"/>
    </source>
</evidence>
<evidence type="ECO:0000313" key="12">
    <source>
        <dbReference type="Proteomes" id="UP000198773"/>
    </source>
</evidence>
<dbReference type="OrthoDB" id="9815217at2"/>
<comment type="similarity">
    <text evidence="2">Belongs to the MotB family.</text>
</comment>
<keyword evidence="5 9" id="KW-1133">Transmembrane helix</keyword>
<dbReference type="InterPro" id="IPR050330">
    <property type="entry name" value="Bact_OuterMem_StrucFunc"/>
</dbReference>
<gene>
    <name evidence="11" type="ORF">SAMN04488051_108108</name>
</gene>
<keyword evidence="6 7" id="KW-0472">Membrane</keyword>
<feature type="region of interest" description="Disordered" evidence="8">
    <location>
        <begin position="110"/>
        <end position="142"/>
    </location>
</feature>
<evidence type="ECO:0000256" key="2">
    <source>
        <dbReference type="ARBA" id="ARBA00008914"/>
    </source>
</evidence>
<dbReference type="RefSeq" id="WP_091344382.1">
    <property type="nucleotide sequence ID" value="NZ_FNRM01000008.1"/>
</dbReference>
<dbReference type="Pfam" id="PF00691">
    <property type="entry name" value="OmpA"/>
    <property type="match status" value="1"/>
</dbReference>
<evidence type="ECO:0000256" key="3">
    <source>
        <dbReference type="ARBA" id="ARBA00022475"/>
    </source>
</evidence>
<feature type="domain" description="OmpA-like" evidence="10">
    <location>
        <begin position="177"/>
        <end position="298"/>
    </location>
</feature>
<name>A0A1H4EZD9_ALKAM</name>
<comment type="subcellular location">
    <subcellularLocation>
        <location evidence="1">Cell membrane</location>
        <topology evidence="1">Single-pass membrane protein</topology>
    </subcellularLocation>
</comment>
<evidence type="ECO:0000313" key="11">
    <source>
        <dbReference type="EMBL" id="SEA90425.1"/>
    </source>
</evidence>
<evidence type="ECO:0000256" key="1">
    <source>
        <dbReference type="ARBA" id="ARBA00004162"/>
    </source>
</evidence>
<feature type="transmembrane region" description="Helical" evidence="9">
    <location>
        <begin position="20"/>
        <end position="39"/>
    </location>
</feature>
<dbReference type="PANTHER" id="PTHR30329">
    <property type="entry name" value="STATOR ELEMENT OF FLAGELLAR MOTOR COMPLEX"/>
    <property type="match status" value="1"/>
</dbReference>
<dbReference type="AlphaFoldDB" id="A0A1H4EZD9"/>
<dbReference type="Gene3D" id="3.30.1330.60">
    <property type="entry name" value="OmpA-like domain"/>
    <property type="match status" value="1"/>
</dbReference>
<dbReference type="GO" id="GO:0005886">
    <property type="term" value="C:plasma membrane"/>
    <property type="evidence" value="ECO:0007669"/>
    <property type="project" value="UniProtKB-SubCell"/>
</dbReference>
<dbReference type="InterPro" id="IPR006665">
    <property type="entry name" value="OmpA-like"/>
</dbReference>
<evidence type="ECO:0000256" key="8">
    <source>
        <dbReference type="SAM" id="MobiDB-lite"/>
    </source>
</evidence>
<dbReference type="CDD" id="cd07185">
    <property type="entry name" value="OmpA_C-like"/>
    <property type="match status" value="1"/>
</dbReference>
<evidence type="ECO:0000256" key="7">
    <source>
        <dbReference type="PROSITE-ProRule" id="PRU00473"/>
    </source>
</evidence>
<accession>A0A1H4EZD9</accession>
<dbReference type="InterPro" id="IPR025713">
    <property type="entry name" value="MotB-like_N_dom"/>
</dbReference>